<comment type="subcellular location">
    <subcellularLocation>
        <location evidence="1">Cell membrane</location>
        <topology evidence="1">Multi-pass membrane protein</topology>
    </subcellularLocation>
</comment>
<evidence type="ECO:0000256" key="2">
    <source>
        <dbReference type="ARBA" id="ARBA00007362"/>
    </source>
</evidence>
<evidence type="ECO:0000256" key="6">
    <source>
        <dbReference type="ARBA" id="ARBA00023136"/>
    </source>
</evidence>
<evidence type="ECO:0000313" key="10">
    <source>
        <dbReference type="Proteomes" id="UP000824125"/>
    </source>
</evidence>
<name>A0A9D1MUB9_9FIRM</name>
<sequence>MKEENFLRRRGVVVTLAVLCCLLWGSAFPCIKLGYEWFAIGADDTFSQILFAGLRFALAGAGVVAAGSVRARRFLLPQTKRTWRRCGILALVQTVAQYVFFYIGLAHTSGVKASVLVASNVFFAILLSALAFRQEKLQFKNILGCLLGFAGVVLVNLSSGGFDGGFTLAGDALMLLSALAYAFSSVLIKSFSKEDDPVTLSGWQFFLGGLVMAAAGAAGGGTITVWQPKGILMLVYLAFVSAAAYTVWGLLLKYNNVSTVTVIGFMNPVFGVLLSALALGETDQALRLQNLAALVLVCAGIFAVNMPNNRKVSKNTQT</sequence>
<feature type="transmembrane region" description="Helical" evidence="7">
    <location>
        <begin position="46"/>
        <end position="66"/>
    </location>
</feature>
<proteinExistence type="inferred from homology"/>
<reference evidence="9" key="1">
    <citation type="submission" date="2020-10" db="EMBL/GenBank/DDBJ databases">
        <authorList>
            <person name="Gilroy R."/>
        </authorList>
    </citation>
    <scope>NUCLEOTIDE SEQUENCE</scope>
    <source>
        <strain evidence="9">CHK176-6737</strain>
    </source>
</reference>
<dbReference type="InterPro" id="IPR000620">
    <property type="entry name" value="EamA_dom"/>
</dbReference>
<keyword evidence="3" id="KW-1003">Cell membrane</keyword>
<dbReference type="SUPFAM" id="SSF103481">
    <property type="entry name" value="Multidrug resistance efflux transporter EmrE"/>
    <property type="match status" value="2"/>
</dbReference>
<feature type="domain" description="EamA" evidence="8">
    <location>
        <begin position="14"/>
        <end position="156"/>
    </location>
</feature>
<accession>A0A9D1MUB9</accession>
<feature type="domain" description="EamA" evidence="8">
    <location>
        <begin position="169"/>
        <end position="305"/>
    </location>
</feature>
<keyword evidence="6 7" id="KW-0472">Membrane</keyword>
<feature type="transmembrane region" description="Helical" evidence="7">
    <location>
        <begin position="168"/>
        <end position="188"/>
    </location>
</feature>
<comment type="caution">
    <text evidence="9">The sequence shown here is derived from an EMBL/GenBank/DDBJ whole genome shotgun (WGS) entry which is preliminary data.</text>
</comment>
<evidence type="ECO:0000256" key="1">
    <source>
        <dbReference type="ARBA" id="ARBA00004651"/>
    </source>
</evidence>
<dbReference type="GO" id="GO:0005886">
    <property type="term" value="C:plasma membrane"/>
    <property type="evidence" value="ECO:0007669"/>
    <property type="project" value="UniProtKB-SubCell"/>
</dbReference>
<dbReference type="InterPro" id="IPR037185">
    <property type="entry name" value="EmrE-like"/>
</dbReference>
<evidence type="ECO:0000259" key="8">
    <source>
        <dbReference type="Pfam" id="PF00892"/>
    </source>
</evidence>
<feature type="transmembrane region" description="Helical" evidence="7">
    <location>
        <begin position="111"/>
        <end position="130"/>
    </location>
</feature>
<organism evidence="9 10">
    <name type="scientific">Candidatus Scybalenecus merdavium</name>
    <dbReference type="NCBI Taxonomy" id="2840939"/>
    <lineage>
        <taxon>Bacteria</taxon>
        <taxon>Bacillati</taxon>
        <taxon>Bacillota</taxon>
        <taxon>Clostridia</taxon>
        <taxon>Eubacteriales</taxon>
        <taxon>Oscillospiraceae</taxon>
        <taxon>Oscillospiraceae incertae sedis</taxon>
        <taxon>Candidatus Scybalenecus</taxon>
    </lineage>
</organism>
<dbReference type="PANTHER" id="PTHR32322">
    <property type="entry name" value="INNER MEMBRANE TRANSPORTER"/>
    <property type="match status" value="1"/>
</dbReference>
<feature type="transmembrane region" description="Helical" evidence="7">
    <location>
        <begin position="200"/>
        <end position="219"/>
    </location>
</feature>
<dbReference type="InterPro" id="IPR050638">
    <property type="entry name" value="AA-Vitamin_Transporters"/>
</dbReference>
<dbReference type="Proteomes" id="UP000824125">
    <property type="component" value="Unassembled WGS sequence"/>
</dbReference>
<keyword evidence="4 7" id="KW-0812">Transmembrane</keyword>
<feature type="transmembrane region" description="Helical" evidence="7">
    <location>
        <begin position="86"/>
        <end position="105"/>
    </location>
</feature>
<reference evidence="9" key="2">
    <citation type="journal article" date="2021" name="PeerJ">
        <title>Extensive microbial diversity within the chicken gut microbiome revealed by metagenomics and culture.</title>
        <authorList>
            <person name="Gilroy R."/>
            <person name="Ravi A."/>
            <person name="Getino M."/>
            <person name="Pursley I."/>
            <person name="Horton D.L."/>
            <person name="Alikhan N.F."/>
            <person name="Baker D."/>
            <person name="Gharbi K."/>
            <person name="Hall N."/>
            <person name="Watson M."/>
            <person name="Adriaenssens E.M."/>
            <person name="Foster-Nyarko E."/>
            <person name="Jarju S."/>
            <person name="Secka A."/>
            <person name="Antonio M."/>
            <person name="Oren A."/>
            <person name="Chaudhuri R.R."/>
            <person name="La Ragione R."/>
            <person name="Hildebrand F."/>
            <person name="Pallen M.J."/>
        </authorList>
    </citation>
    <scope>NUCLEOTIDE SEQUENCE</scope>
    <source>
        <strain evidence="9">CHK176-6737</strain>
    </source>
</reference>
<feature type="transmembrane region" description="Helical" evidence="7">
    <location>
        <begin position="142"/>
        <end position="162"/>
    </location>
</feature>
<evidence type="ECO:0000256" key="7">
    <source>
        <dbReference type="SAM" id="Phobius"/>
    </source>
</evidence>
<dbReference type="PANTHER" id="PTHR32322:SF18">
    <property type="entry name" value="S-ADENOSYLMETHIONINE_S-ADENOSYLHOMOCYSTEINE TRANSPORTER"/>
    <property type="match status" value="1"/>
</dbReference>
<dbReference type="EMBL" id="DVNM01000016">
    <property type="protein sequence ID" value="HIU68956.1"/>
    <property type="molecule type" value="Genomic_DNA"/>
</dbReference>
<comment type="similarity">
    <text evidence="2">Belongs to the EamA transporter family.</text>
</comment>
<dbReference type="Pfam" id="PF00892">
    <property type="entry name" value="EamA"/>
    <property type="match status" value="2"/>
</dbReference>
<evidence type="ECO:0000256" key="5">
    <source>
        <dbReference type="ARBA" id="ARBA00022989"/>
    </source>
</evidence>
<gene>
    <name evidence="9" type="ORF">IAD23_03235</name>
</gene>
<feature type="transmembrane region" description="Helical" evidence="7">
    <location>
        <begin position="259"/>
        <end position="279"/>
    </location>
</feature>
<evidence type="ECO:0000256" key="4">
    <source>
        <dbReference type="ARBA" id="ARBA00022692"/>
    </source>
</evidence>
<keyword evidence="5 7" id="KW-1133">Transmembrane helix</keyword>
<dbReference type="AlphaFoldDB" id="A0A9D1MUB9"/>
<feature type="transmembrane region" description="Helical" evidence="7">
    <location>
        <begin position="231"/>
        <end position="252"/>
    </location>
</feature>
<evidence type="ECO:0000313" key="9">
    <source>
        <dbReference type="EMBL" id="HIU68956.1"/>
    </source>
</evidence>
<protein>
    <submittedName>
        <fullName evidence="9">DMT family transporter</fullName>
    </submittedName>
</protein>
<evidence type="ECO:0000256" key="3">
    <source>
        <dbReference type="ARBA" id="ARBA00022475"/>
    </source>
</evidence>
<feature type="transmembrane region" description="Helical" evidence="7">
    <location>
        <begin position="285"/>
        <end position="304"/>
    </location>
</feature>